<dbReference type="Pfam" id="PF07679">
    <property type="entry name" value="I-set"/>
    <property type="match status" value="3"/>
</dbReference>
<proteinExistence type="predicted"/>
<dbReference type="Gene3D" id="2.60.40.10">
    <property type="entry name" value="Immunoglobulins"/>
    <property type="match status" value="3"/>
</dbReference>
<dbReference type="Proteomes" id="UP000694563">
    <property type="component" value="Chromosome 7"/>
</dbReference>
<dbReference type="SMART" id="SM00409">
    <property type="entry name" value="IG"/>
    <property type="match status" value="3"/>
</dbReference>
<dbReference type="PROSITE" id="PS50835">
    <property type="entry name" value="IG_LIKE"/>
    <property type="match status" value="3"/>
</dbReference>
<dbReference type="GO" id="GO:0005737">
    <property type="term" value="C:cytoplasm"/>
    <property type="evidence" value="ECO:0007669"/>
    <property type="project" value="UniProtKB-SubCell"/>
</dbReference>
<feature type="domain" description="Ig-like" evidence="6">
    <location>
        <begin position="8"/>
        <end position="98"/>
    </location>
</feature>
<evidence type="ECO:0000256" key="1">
    <source>
        <dbReference type="ARBA" id="ARBA00004496"/>
    </source>
</evidence>
<dbReference type="PANTHER" id="PTHR35971">
    <property type="entry name" value="SI:DKEY-31G6.6"/>
    <property type="match status" value="1"/>
</dbReference>
<dbReference type="InterPro" id="IPR052385">
    <property type="entry name" value="Obscurin/Obscurin-like_Reg"/>
</dbReference>
<comment type="subcellular location">
    <subcellularLocation>
        <location evidence="1">Cytoplasm</location>
    </subcellularLocation>
</comment>
<evidence type="ECO:0000256" key="5">
    <source>
        <dbReference type="ARBA" id="ARBA00023319"/>
    </source>
</evidence>
<dbReference type="FunFam" id="2.60.40.10:FF:000032">
    <property type="entry name" value="palladin isoform X1"/>
    <property type="match status" value="2"/>
</dbReference>
<keyword evidence="8" id="KW-1185">Reference proteome</keyword>
<accession>A0A8C3TMQ6</accession>
<dbReference type="SMART" id="SM00408">
    <property type="entry name" value="IGc2"/>
    <property type="match status" value="3"/>
</dbReference>
<keyword evidence="4" id="KW-1015">Disulfide bond</keyword>
<protein>
    <submittedName>
        <fullName evidence="7">Obscurin like cytoskeletal adaptor 1</fullName>
    </submittedName>
</protein>
<evidence type="ECO:0000313" key="7">
    <source>
        <dbReference type="Ensembl" id="ENSCUSP00005001188.1"/>
    </source>
</evidence>
<dbReference type="InterPro" id="IPR003598">
    <property type="entry name" value="Ig_sub2"/>
</dbReference>
<dbReference type="PANTHER" id="PTHR35971:SF5">
    <property type="entry name" value="OBSCURIN LIKE CYTOSKELETAL ADAPTOR 1"/>
    <property type="match status" value="1"/>
</dbReference>
<feature type="domain" description="Ig-like" evidence="6">
    <location>
        <begin position="114"/>
        <end position="201"/>
    </location>
</feature>
<organism evidence="7 8">
    <name type="scientific">Catharus ustulatus</name>
    <name type="common">Russet-backed thrush</name>
    <name type="synonym">Hylocichla ustulatus</name>
    <dbReference type="NCBI Taxonomy" id="91951"/>
    <lineage>
        <taxon>Eukaryota</taxon>
        <taxon>Metazoa</taxon>
        <taxon>Chordata</taxon>
        <taxon>Craniata</taxon>
        <taxon>Vertebrata</taxon>
        <taxon>Euteleostomi</taxon>
        <taxon>Archelosauria</taxon>
        <taxon>Archosauria</taxon>
        <taxon>Dinosauria</taxon>
        <taxon>Saurischia</taxon>
        <taxon>Theropoda</taxon>
        <taxon>Coelurosauria</taxon>
        <taxon>Aves</taxon>
        <taxon>Neognathae</taxon>
        <taxon>Neoaves</taxon>
        <taxon>Telluraves</taxon>
        <taxon>Australaves</taxon>
        <taxon>Passeriformes</taxon>
        <taxon>Turdidae</taxon>
        <taxon>Catharus</taxon>
    </lineage>
</organism>
<name>A0A8C3TMQ6_CATUS</name>
<dbReference type="FunFam" id="2.60.40.10:FF:000569">
    <property type="entry name" value="obscurin-like protein 1 isoform X2"/>
    <property type="match status" value="1"/>
</dbReference>
<evidence type="ECO:0000256" key="2">
    <source>
        <dbReference type="ARBA" id="ARBA00022490"/>
    </source>
</evidence>
<dbReference type="InterPro" id="IPR036179">
    <property type="entry name" value="Ig-like_dom_sf"/>
</dbReference>
<reference evidence="7" key="2">
    <citation type="submission" date="2025-08" db="UniProtKB">
        <authorList>
            <consortium name="Ensembl"/>
        </authorList>
    </citation>
    <scope>IDENTIFICATION</scope>
</reference>
<reference evidence="7" key="1">
    <citation type="submission" date="2020-10" db="EMBL/GenBank/DDBJ databases">
        <title>Catharus ustulatus (Swainson's thrush) genome, bCatUst1, primary haplotype v2.</title>
        <authorList>
            <person name="Delmore K."/>
            <person name="Vafadar M."/>
            <person name="Formenti G."/>
            <person name="Chow W."/>
            <person name="Pelan S."/>
            <person name="Howe K."/>
            <person name="Rhie A."/>
            <person name="Mountcastle J."/>
            <person name="Haase B."/>
            <person name="Fedrigo O."/>
            <person name="Jarvis E.D."/>
        </authorList>
    </citation>
    <scope>NUCLEOTIDE SEQUENCE [LARGE SCALE GENOMIC DNA]</scope>
</reference>
<dbReference type="InterPro" id="IPR013783">
    <property type="entry name" value="Ig-like_fold"/>
</dbReference>
<evidence type="ECO:0000256" key="3">
    <source>
        <dbReference type="ARBA" id="ARBA00022553"/>
    </source>
</evidence>
<dbReference type="InterPro" id="IPR013098">
    <property type="entry name" value="Ig_I-set"/>
</dbReference>
<evidence type="ECO:0000259" key="6">
    <source>
        <dbReference type="PROSITE" id="PS50835"/>
    </source>
</evidence>
<keyword evidence="5" id="KW-0393">Immunoglobulin domain</keyword>
<reference evidence="7" key="3">
    <citation type="submission" date="2025-09" db="UniProtKB">
        <authorList>
            <consortium name="Ensembl"/>
        </authorList>
    </citation>
    <scope>IDENTIFICATION</scope>
</reference>
<dbReference type="AlphaFoldDB" id="A0A8C3TMQ6"/>
<feature type="domain" description="Ig-like" evidence="6">
    <location>
        <begin position="202"/>
        <end position="274"/>
    </location>
</feature>
<evidence type="ECO:0000256" key="4">
    <source>
        <dbReference type="ARBA" id="ARBA00023157"/>
    </source>
</evidence>
<dbReference type="Ensembl" id="ENSCUST00005001255.1">
    <property type="protein sequence ID" value="ENSCUSP00005001188.1"/>
    <property type="gene ID" value="ENSCUSG00005000746.1"/>
</dbReference>
<dbReference type="InterPro" id="IPR003599">
    <property type="entry name" value="Ig_sub"/>
</dbReference>
<keyword evidence="3" id="KW-0597">Phosphoprotein</keyword>
<keyword evidence="2" id="KW-0963">Cytoplasm</keyword>
<dbReference type="SUPFAM" id="SSF48726">
    <property type="entry name" value="Immunoglobulin"/>
    <property type="match status" value="3"/>
</dbReference>
<evidence type="ECO:0000313" key="8">
    <source>
        <dbReference type="Proteomes" id="UP000694563"/>
    </source>
</evidence>
<sequence>MEGFGGAPRFLAYPRAFTVQSGTNVVLSCQIVGDPQPSILWEKDKNTIEPSGRFHMESKGDLYSLLVSCATPKDSGLYVCRAKNSVGETYAATALRVEPAEPREEEGCSGSVAPAFLIAPSSMRVCRGEDVMFTCRVSGQPCPVLEWEKDGHKLSDLFESSHFSVGQKPEDWHFLKLFSARPQDGGVYVCRARSGSQEALAAAVLLVEPQAFAVSAGKHAKFRCYVTGKPKPEIIWQKDGEPLGYFILKVLYCKPQDQGLYVCTASNTAGQTLSAVQLQVKGRNISKECQRWPGSGELKEFCLSGVCLCGNSGGIPLSPQAVPWFSLLWGMCLLRQCPSHTGQGREQRRPKGLVLFVSWEPLERRADSRCWTPHALSSCLFLWQSTGCGSRCSWQTWK</sequence>
<dbReference type="InterPro" id="IPR007110">
    <property type="entry name" value="Ig-like_dom"/>
</dbReference>